<evidence type="ECO:0000256" key="1">
    <source>
        <dbReference type="SAM" id="Coils"/>
    </source>
</evidence>
<evidence type="ECO:0008006" key="5">
    <source>
        <dbReference type="Google" id="ProtNLM"/>
    </source>
</evidence>
<accession>I7MKP8</accession>
<dbReference type="AlphaFoldDB" id="I7MKP8"/>
<dbReference type="STRING" id="312017.I7MKP8"/>
<dbReference type="GeneID" id="7841083"/>
<dbReference type="PANTHER" id="PTHR46922">
    <property type="entry name" value="DHHA1 DOMAIN PROTEIN"/>
    <property type="match status" value="1"/>
</dbReference>
<keyword evidence="1" id="KW-0175">Coiled coil</keyword>
<sequence length="523" mass="60712">MEKDLSRKQKQITKIKQIKKHIQQKILESLVYLKRLKKQQVGVPKIKEQVNKQKKKKKKKVKRVMEKNSQQSIIVGYHYPCIDGVFSALNCFLSLKLYNQFNKDLMERLLSEDFEDCYFNGFNQKSKDQNDKTASEKVQSEVKEEQKQSQQEISELSEDVNQLKQRLQLHSEDLKGYLYSDSFKPMKFVPSKIQQDSTEQGNVYLKFKTVDKANSVLILLDYYGQSAENLQKFCDQYKKVIVIDHHITLISTLEQIVQNQNQLNQESTQNSEQDKNQLDDQQKESKDQNDYCIPIHLSKAIKNIFPNLNIIYNRRMSGASLTFDFFTKLFNYKDYLNDQLYEHIKEISKMVEIYDTKFEQNRRAEAFVANVISSQYELNARSNYFIFSKLVNCYIEGHVKLGEGILNSLEKQANNLVKQKFIVHIGGKYNTIAKCYAVISSNLSITNQTAHKLAELSLKDGMDNVGCFIIQDKSKSKIKVSLRSDNDPSKEQKCHIIAQSFNGGGHPSAASFFTTFSQVKSWR</sequence>
<feature type="region of interest" description="Disordered" evidence="2">
    <location>
        <begin position="263"/>
        <end position="287"/>
    </location>
</feature>
<dbReference type="PANTHER" id="PTHR46922:SF4">
    <property type="entry name" value="DHHA1 DOMAIN PROTEIN"/>
    <property type="match status" value="1"/>
</dbReference>
<evidence type="ECO:0000313" key="4">
    <source>
        <dbReference type="Proteomes" id="UP000009168"/>
    </source>
</evidence>
<gene>
    <name evidence="3" type="ORF">TTHERM_00590300</name>
</gene>
<feature type="compositionally biased region" description="Basic and acidic residues" evidence="2">
    <location>
        <begin position="272"/>
        <end position="287"/>
    </location>
</feature>
<reference evidence="4" key="1">
    <citation type="journal article" date="2006" name="PLoS Biol.">
        <title>Macronuclear genome sequence of the ciliate Tetrahymena thermophila, a model eukaryote.</title>
        <authorList>
            <person name="Eisen J.A."/>
            <person name="Coyne R.S."/>
            <person name="Wu M."/>
            <person name="Wu D."/>
            <person name="Thiagarajan M."/>
            <person name="Wortman J.R."/>
            <person name="Badger J.H."/>
            <person name="Ren Q."/>
            <person name="Amedeo P."/>
            <person name="Jones K.M."/>
            <person name="Tallon L.J."/>
            <person name="Delcher A.L."/>
            <person name="Salzberg S.L."/>
            <person name="Silva J.C."/>
            <person name="Haas B.J."/>
            <person name="Majoros W.H."/>
            <person name="Farzad M."/>
            <person name="Carlton J.M."/>
            <person name="Smith R.K. Jr."/>
            <person name="Garg J."/>
            <person name="Pearlman R.E."/>
            <person name="Karrer K.M."/>
            <person name="Sun L."/>
            <person name="Manning G."/>
            <person name="Elde N.C."/>
            <person name="Turkewitz A.P."/>
            <person name="Asai D.J."/>
            <person name="Wilkes D.E."/>
            <person name="Wang Y."/>
            <person name="Cai H."/>
            <person name="Collins K."/>
            <person name="Stewart B.A."/>
            <person name="Lee S.R."/>
            <person name="Wilamowska K."/>
            <person name="Weinberg Z."/>
            <person name="Ruzzo W.L."/>
            <person name="Wloga D."/>
            <person name="Gaertig J."/>
            <person name="Frankel J."/>
            <person name="Tsao C.-C."/>
            <person name="Gorovsky M.A."/>
            <person name="Keeling P.J."/>
            <person name="Waller R.F."/>
            <person name="Patron N.J."/>
            <person name="Cherry J.M."/>
            <person name="Stover N.A."/>
            <person name="Krieger C.J."/>
            <person name="del Toro C."/>
            <person name="Ryder H.F."/>
            <person name="Williamson S.C."/>
            <person name="Barbeau R.A."/>
            <person name="Hamilton E.P."/>
            <person name="Orias E."/>
        </authorList>
    </citation>
    <scope>NUCLEOTIDE SEQUENCE [LARGE SCALE GENOMIC DNA]</scope>
    <source>
        <strain evidence="4">SB210</strain>
    </source>
</reference>
<evidence type="ECO:0000256" key="2">
    <source>
        <dbReference type="SAM" id="MobiDB-lite"/>
    </source>
</evidence>
<name>I7MKP8_TETTS</name>
<protein>
    <recommendedName>
        <fullName evidence="5">DHH family protein</fullName>
    </recommendedName>
</protein>
<dbReference type="eggNOG" id="ENOG502R2DB">
    <property type="taxonomic scope" value="Eukaryota"/>
</dbReference>
<dbReference type="KEGG" id="tet:TTHERM_00590300"/>
<keyword evidence="4" id="KW-1185">Reference proteome</keyword>
<proteinExistence type="predicted"/>
<dbReference type="Gene3D" id="3.10.310.30">
    <property type="match status" value="1"/>
</dbReference>
<dbReference type="Proteomes" id="UP000009168">
    <property type="component" value="Unassembled WGS sequence"/>
</dbReference>
<dbReference type="OrthoDB" id="283220at2759"/>
<evidence type="ECO:0000313" key="3">
    <source>
        <dbReference type="EMBL" id="EAR99692.2"/>
    </source>
</evidence>
<feature type="coiled-coil region" evidence="1">
    <location>
        <begin position="139"/>
        <end position="173"/>
    </location>
</feature>
<dbReference type="EMBL" id="GG662637">
    <property type="protein sequence ID" value="EAR99692.2"/>
    <property type="molecule type" value="Genomic_DNA"/>
</dbReference>
<dbReference type="InParanoid" id="I7MKP8"/>
<organism evidence="3 4">
    <name type="scientific">Tetrahymena thermophila (strain SB210)</name>
    <dbReference type="NCBI Taxonomy" id="312017"/>
    <lineage>
        <taxon>Eukaryota</taxon>
        <taxon>Sar</taxon>
        <taxon>Alveolata</taxon>
        <taxon>Ciliophora</taxon>
        <taxon>Intramacronucleata</taxon>
        <taxon>Oligohymenophorea</taxon>
        <taxon>Hymenostomatida</taxon>
        <taxon>Tetrahymenina</taxon>
        <taxon>Tetrahymenidae</taxon>
        <taxon>Tetrahymena</taxon>
    </lineage>
</organism>
<dbReference type="RefSeq" id="XP_001019937.2">
    <property type="nucleotide sequence ID" value="XM_001019937.2"/>
</dbReference>